<comment type="similarity">
    <text evidence="2 7">Belongs to the major facilitator superfamily. Sugar transporter (TC 2.A.1.1) family.</text>
</comment>
<dbReference type="PROSITE" id="PS00217">
    <property type="entry name" value="SUGAR_TRANSPORT_2"/>
    <property type="match status" value="1"/>
</dbReference>
<reference evidence="12" key="1">
    <citation type="submission" date="2021-08" db="EMBL/GenBank/DDBJ databases">
        <title>Chromosome-Level Trichoderma cornu-damae using Hi-C Data.</title>
        <authorList>
            <person name="Kim C.S."/>
        </authorList>
    </citation>
    <scope>NUCLEOTIDE SEQUENCE</scope>
    <source>
        <strain evidence="12">KA19-0412C</strain>
    </source>
</reference>
<keyword evidence="3 7" id="KW-0813">Transport</keyword>
<feature type="transmembrane region" description="Helical" evidence="9">
    <location>
        <begin position="150"/>
        <end position="170"/>
    </location>
</feature>
<dbReference type="InterPro" id="IPR005828">
    <property type="entry name" value="MFS_sugar_transport-like"/>
</dbReference>
<feature type="transmembrane region" description="Helical" evidence="9">
    <location>
        <begin position="343"/>
        <end position="365"/>
    </location>
</feature>
<organism evidence="12 13">
    <name type="scientific">Trichoderma cornu-damae</name>
    <dbReference type="NCBI Taxonomy" id="654480"/>
    <lineage>
        <taxon>Eukaryota</taxon>
        <taxon>Fungi</taxon>
        <taxon>Dikarya</taxon>
        <taxon>Ascomycota</taxon>
        <taxon>Pezizomycotina</taxon>
        <taxon>Sordariomycetes</taxon>
        <taxon>Hypocreomycetidae</taxon>
        <taxon>Hypocreales</taxon>
        <taxon>Hypocreaceae</taxon>
        <taxon>Trichoderma</taxon>
    </lineage>
</organism>
<evidence type="ECO:0000256" key="10">
    <source>
        <dbReference type="SAM" id="SignalP"/>
    </source>
</evidence>
<dbReference type="Gene3D" id="1.20.1250.20">
    <property type="entry name" value="MFS general substrate transporter like domains"/>
    <property type="match status" value="1"/>
</dbReference>
<dbReference type="NCBIfam" id="TIGR00879">
    <property type="entry name" value="SP"/>
    <property type="match status" value="1"/>
</dbReference>
<name>A0A9P8QPI5_9HYPO</name>
<dbReference type="InterPro" id="IPR036259">
    <property type="entry name" value="MFS_trans_sf"/>
</dbReference>
<feature type="transmembrane region" description="Helical" evidence="9">
    <location>
        <begin position="412"/>
        <end position="429"/>
    </location>
</feature>
<comment type="caution">
    <text evidence="12">The sequence shown here is derived from an EMBL/GenBank/DDBJ whole genome shotgun (WGS) entry which is preliminary data.</text>
</comment>
<sequence length="528" mass="58475">MAGINLFYVLTILTIASGSIPKGYDEGGFAAVADMPSFMHDYGLLENQWAGTEQELIATRANITSFGVLGAAFGAILALAITDRFGRLRTWRVFMAVWMTGFFITTFASGILGLLLFSRLLSGLGAGGLTVVAPLYLTEIARSKSRGMVVSIYMVLLLSFLMFGFFISYGARKSLPPSREQYRVVLSVPLITGGIALFVSFFIKDTPRWLASKGRDDEALMVLSRLRKAPPDDPVVKKEYAEMMEQVRDAKQRLSDASTWMIIKEVATIPSYRKRFLLGLTMQTIAQWTGGNGITYYIPTIFRLAGVRGDDIPLINSGAYGAVKLLFTMIFTWGLIDVFGRRVCFMSGLFLQGATHVYMAVYMGFWMNSHNEPASDAAIASVFIYAVGWSVGLCTIQYLYGTEILPTRVRGVCYATNMTAHWFFQFAVVRATPSLFDKLHIWGAYVFWAGVCFTGLAILGLWAPETKGVPMERMAELFAGPWYMGWKAKLDPQRDAQGESLERWTSAGPDSGSGALQVNRQSFEKKEG</sequence>
<feature type="transmembrane region" description="Helical" evidence="9">
    <location>
        <begin position="93"/>
        <end position="114"/>
    </location>
</feature>
<evidence type="ECO:0000256" key="3">
    <source>
        <dbReference type="ARBA" id="ARBA00022448"/>
    </source>
</evidence>
<evidence type="ECO:0000256" key="9">
    <source>
        <dbReference type="SAM" id="Phobius"/>
    </source>
</evidence>
<evidence type="ECO:0000259" key="11">
    <source>
        <dbReference type="PROSITE" id="PS50850"/>
    </source>
</evidence>
<keyword evidence="5 9" id="KW-1133">Transmembrane helix</keyword>
<accession>A0A9P8QPI5</accession>
<feature type="signal peptide" evidence="10">
    <location>
        <begin position="1"/>
        <end position="18"/>
    </location>
</feature>
<feature type="transmembrane region" description="Helical" evidence="9">
    <location>
        <begin position="63"/>
        <end position="81"/>
    </location>
</feature>
<dbReference type="GO" id="GO:0016020">
    <property type="term" value="C:membrane"/>
    <property type="evidence" value="ECO:0007669"/>
    <property type="project" value="UniProtKB-SubCell"/>
</dbReference>
<feature type="transmembrane region" description="Helical" evidence="9">
    <location>
        <begin position="276"/>
        <end position="298"/>
    </location>
</feature>
<dbReference type="Proteomes" id="UP000827724">
    <property type="component" value="Unassembled WGS sequence"/>
</dbReference>
<evidence type="ECO:0000256" key="4">
    <source>
        <dbReference type="ARBA" id="ARBA00022692"/>
    </source>
</evidence>
<dbReference type="EMBL" id="JAIWOZ010000002">
    <property type="protein sequence ID" value="KAH6608911.1"/>
    <property type="molecule type" value="Genomic_DNA"/>
</dbReference>
<evidence type="ECO:0000256" key="5">
    <source>
        <dbReference type="ARBA" id="ARBA00022989"/>
    </source>
</evidence>
<dbReference type="PANTHER" id="PTHR48022">
    <property type="entry name" value="PLASTIDIC GLUCOSE TRANSPORTER 4"/>
    <property type="match status" value="1"/>
</dbReference>
<feature type="transmembrane region" description="Helical" evidence="9">
    <location>
        <begin position="441"/>
        <end position="463"/>
    </location>
</feature>
<evidence type="ECO:0000256" key="2">
    <source>
        <dbReference type="ARBA" id="ARBA00010992"/>
    </source>
</evidence>
<feature type="transmembrane region" description="Helical" evidence="9">
    <location>
        <begin position="318"/>
        <end position="336"/>
    </location>
</feature>
<feature type="transmembrane region" description="Helical" evidence="9">
    <location>
        <begin position="182"/>
        <end position="203"/>
    </location>
</feature>
<gene>
    <name evidence="12" type="ORF">Trco_002257</name>
</gene>
<feature type="transmembrane region" description="Helical" evidence="9">
    <location>
        <begin position="377"/>
        <end position="400"/>
    </location>
</feature>
<evidence type="ECO:0000256" key="6">
    <source>
        <dbReference type="ARBA" id="ARBA00023136"/>
    </source>
</evidence>
<dbReference type="PANTHER" id="PTHR48022:SF43">
    <property type="entry name" value="QUINATE TRANSPORTER, PUTATIVE (AFU_ORTHOLOGUE AFUA_1G16230)-RELATED"/>
    <property type="match status" value="1"/>
</dbReference>
<evidence type="ECO:0000313" key="12">
    <source>
        <dbReference type="EMBL" id="KAH6608911.1"/>
    </source>
</evidence>
<keyword evidence="10" id="KW-0732">Signal</keyword>
<dbReference type="PRINTS" id="PR00171">
    <property type="entry name" value="SUGRTRNSPORT"/>
</dbReference>
<dbReference type="GO" id="GO:0005351">
    <property type="term" value="F:carbohydrate:proton symporter activity"/>
    <property type="evidence" value="ECO:0007669"/>
    <property type="project" value="TreeGrafter"/>
</dbReference>
<dbReference type="OrthoDB" id="5296287at2759"/>
<feature type="transmembrane region" description="Helical" evidence="9">
    <location>
        <begin position="120"/>
        <end position="138"/>
    </location>
</feature>
<keyword evidence="4 9" id="KW-0812">Transmembrane</keyword>
<evidence type="ECO:0000256" key="1">
    <source>
        <dbReference type="ARBA" id="ARBA00004141"/>
    </source>
</evidence>
<dbReference type="InterPro" id="IPR005829">
    <property type="entry name" value="Sugar_transporter_CS"/>
</dbReference>
<dbReference type="InterPro" id="IPR050360">
    <property type="entry name" value="MFS_Sugar_Transporters"/>
</dbReference>
<dbReference type="Pfam" id="PF00083">
    <property type="entry name" value="Sugar_tr"/>
    <property type="match status" value="1"/>
</dbReference>
<evidence type="ECO:0000313" key="13">
    <source>
        <dbReference type="Proteomes" id="UP000827724"/>
    </source>
</evidence>
<evidence type="ECO:0000256" key="8">
    <source>
        <dbReference type="SAM" id="MobiDB-lite"/>
    </source>
</evidence>
<dbReference type="SUPFAM" id="SSF103473">
    <property type="entry name" value="MFS general substrate transporter"/>
    <property type="match status" value="1"/>
</dbReference>
<proteinExistence type="inferred from homology"/>
<evidence type="ECO:0000256" key="7">
    <source>
        <dbReference type="RuleBase" id="RU003346"/>
    </source>
</evidence>
<feature type="domain" description="Major facilitator superfamily (MFS) profile" evidence="11">
    <location>
        <begin position="11"/>
        <end position="467"/>
    </location>
</feature>
<dbReference type="InterPro" id="IPR003663">
    <property type="entry name" value="Sugar/inositol_transpt"/>
</dbReference>
<comment type="subcellular location">
    <subcellularLocation>
        <location evidence="1">Membrane</location>
        <topology evidence="1">Multi-pass membrane protein</topology>
    </subcellularLocation>
</comment>
<keyword evidence="13" id="KW-1185">Reference proteome</keyword>
<protein>
    <submittedName>
        <fullName evidence="12">Mfs quinate transporter</fullName>
    </submittedName>
</protein>
<feature type="chain" id="PRO_5040435979" evidence="10">
    <location>
        <begin position="19"/>
        <end position="528"/>
    </location>
</feature>
<dbReference type="InterPro" id="IPR020846">
    <property type="entry name" value="MFS_dom"/>
</dbReference>
<keyword evidence="6 9" id="KW-0472">Membrane</keyword>
<feature type="region of interest" description="Disordered" evidence="8">
    <location>
        <begin position="494"/>
        <end position="528"/>
    </location>
</feature>
<dbReference type="PROSITE" id="PS50850">
    <property type="entry name" value="MFS"/>
    <property type="match status" value="1"/>
</dbReference>
<dbReference type="AlphaFoldDB" id="A0A9P8QPI5"/>